<reference evidence="1 2" key="1">
    <citation type="submission" date="2017-02" db="EMBL/GenBank/DDBJ databases">
        <title>Paraburkholderia sophoroidis sp. nov. and Paraburkholderia steynii sp. nov. rhizobial symbionts of the fynbos legume Hypocalyptus sophoroides.</title>
        <authorList>
            <person name="Steenkamp E.T."/>
            <person name="Beukes C.W."/>
            <person name="Van Zyl E."/>
            <person name="Avontuur J."/>
            <person name="Chan W.Y."/>
            <person name="Hassen A."/>
            <person name="Palmer M."/>
            <person name="Mthombeni L."/>
            <person name="Phalane F."/>
            <person name="Sereme K."/>
            <person name="Venter S.N."/>
        </authorList>
    </citation>
    <scope>NUCLEOTIDE SEQUENCE [LARGE SCALE GENOMIC DNA]</scope>
    <source>
        <strain evidence="1 2">HC1.1ba</strain>
    </source>
</reference>
<dbReference type="Proteomes" id="UP000294200">
    <property type="component" value="Unassembled WGS sequence"/>
</dbReference>
<protein>
    <submittedName>
        <fullName evidence="1">Uncharacterized protein</fullName>
    </submittedName>
</protein>
<keyword evidence="2" id="KW-1185">Reference proteome</keyword>
<organism evidence="1 2">
    <name type="scientific">Paraburkholderia steynii</name>
    <dbReference type="NCBI Taxonomy" id="1245441"/>
    <lineage>
        <taxon>Bacteria</taxon>
        <taxon>Pseudomonadati</taxon>
        <taxon>Pseudomonadota</taxon>
        <taxon>Betaproteobacteria</taxon>
        <taxon>Burkholderiales</taxon>
        <taxon>Burkholderiaceae</taxon>
        <taxon>Paraburkholderia</taxon>
    </lineage>
</organism>
<gene>
    <name evidence="1" type="ORF">BZM27_13085</name>
</gene>
<proteinExistence type="predicted"/>
<evidence type="ECO:0000313" key="1">
    <source>
        <dbReference type="EMBL" id="TCG08276.1"/>
    </source>
</evidence>
<accession>A0A4R0XD01</accession>
<name>A0A4R0XD01_9BURK</name>
<sequence>MSRAHWRRGRRQAKSAGLGAWEVQGRASTARWMRGSKGLRAIWRAAHAGLTKIAHASVTRSVEKLDHGHEAKRQ</sequence>
<comment type="caution">
    <text evidence="1">The sequence shown here is derived from an EMBL/GenBank/DDBJ whole genome shotgun (WGS) entry which is preliminary data.</text>
</comment>
<dbReference type="EMBL" id="MWML01000038">
    <property type="protein sequence ID" value="TCG08276.1"/>
    <property type="molecule type" value="Genomic_DNA"/>
</dbReference>
<evidence type="ECO:0000313" key="2">
    <source>
        <dbReference type="Proteomes" id="UP000294200"/>
    </source>
</evidence>
<dbReference type="AlphaFoldDB" id="A0A4R0XD01"/>